<protein>
    <submittedName>
        <fullName evidence="1">Uncharacterized protein</fullName>
    </submittedName>
</protein>
<dbReference type="AlphaFoldDB" id="A0A5B9WFJ4"/>
<dbReference type="EMBL" id="CP042999">
    <property type="protein sequence ID" value="QEH39307.1"/>
    <property type="molecule type" value="Genomic_DNA"/>
</dbReference>
<evidence type="ECO:0000313" key="1">
    <source>
        <dbReference type="EMBL" id="QEH39307.1"/>
    </source>
</evidence>
<keyword evidence="2" id="KW-1185">Reference proteome</keyword>
<keyword evidence="1" id="KW-0614">Plasmid</keyword>
<proteinExistence type="predicted"/>
<sequence length="56" mass="6473">MNYRANVNPPGLAMARLVVEHRRRDRARRIHGTQLEGLYILEDGEFKPAGWGAWRA</sequence>
<organism evidence="1 2">
    <name type="scientific">Aquisphaera giovannonii</name>
    <dbReference type="NCBI Taxonomy" id="406548"/>
    <lineage>
        <taxon>Bacteria</taxon>
        <taxon>Pseudomonadati</taxon>
        <taxon>Planctomycetota</taxon>
        <taxon>Planctomycetia</taxon>
        <taxon>Isosphaerales</taxon>
        <taxon>Isosphaeraceae</taxon>
        <taxon>Aquisphaera</taxon>
    </lineage>
</organism>
<gene>
    <name evidence="1" type="ORF">OJF2_79220</name>
</gene>
<accession>A0A5B9WFJ4</accession>
<geneLocation type="plasmid" evidence="2">
    <name>pojf2_2</name>
</geneLocation>
<dbReference type="KEGG" id="agv:OJF2_79220"/>
<name>A0A5B9WFJ4_9BACT</name>
<evidence type="ECO:0000313" key="2">
    <source>
        <dbReference type="Proteomes" id="UP000324233"/>
    </source>
</evidence>
<dbReference type="Proteomes" id="UP000324233">
    <property type="component" value="Plasmid pOJF2_2"/>
</dbReference>
<reference evidence="1 2" key="1">
    <citation type="submission" date="2019-08" db="EMBL/GenBank/DDBJ databases">
        <title>Deep-cultivation of Planctomycetes and their phenomic and genomic characterization uncovers novel biology.</title>
        <authorList>
            <person name="Wiegand S."/>
            <person name="Jogler M."/>
            <person name="Boedeker C."/>
            <person name="Pinto D."/>
            <person name="Vollmers J."/>
            <person name="Rivas-Marin E."/>
            <person name="Kohn T."/>
            <person name="Peeters S.H."/>
            <person name="Heuer A."/>
            <person name="Rast P."/>
            <person name="Oberbeckmann S."/>
            <person name="Bunk B."/>
            <person name="Jeske O."/>
            <person name="Meyerdierks A."/>
            <person name="Storesund J.E."/>
            <person name="Kallscheuer N."/>
            <person name="Luecker S."/>
            <person name="Lage O.M."/>
            <person name="Pohl T."/>
            <person name="Merkel B.J."/>
            <person name="Hornburger P."/>
            <person name="Mueller R.-W."/>
            <person name="Bruemmer F."/>
            <person name="Labrenz M."/>
            <person name="Spormann A.M."/>
            <person name="Op den Camp H."/>
            <person name="Overmann J."/>
            <person name="Amann R."/>
            <person name="Jetten M.S.M."/>
            <person name="Mascher T."/>
            <person name="Medema M.H."/>
            <person name="Devos D.P."/>
            <person name="Kaster A.-K."/>
            <person name="Ovreas L."/>
            <person name="Rohde M."/>
            <person name="Galperin M.Y."/>
            <person name="Jogler C."/>
        </authorList>
    </citation>
    <scope>NUCLEOTIDE SEQUENCE [LARGE SCALE GENOMIC DNA]</scope>
    <source>
        <strain evidence="1 2">OJF2</strain>
        <plasmid evidence="2">pojf2_2</plasmid>
    </source>
</reference>